<dbReference type="RefSeq" id="WP_157346752.1">
    <property type="nucleotide sequence ID" value="NZ_WSEK01000005.1"/>
</dbReference>
<reference evidence="2 3" key="1">
    <citation type="submission" date="2019-12" db="EMBL/GenBank/DDBJ databases">
        <authorList>
            <person name="Huq M.A."/>
        </authorList>
    </citation>
    <scope>NUCLEOTIDE SEQUENCE [LARGE SCALE GENOMIC DNA]</scope>
    <source>
        <strain evidence="2 3">MAH-18</strain>
    </source>
</reference>
<gene>
    <name evidence="2" type="ORF">GON03_21385</name>
</gene>
<dbReference type="Proteomes" id="UP000473525">
    <property type="component" value="Unassembled WGS sequence"/>
</dbReference>
<dbReference type="Pfam" id="PF01909">
    <property type="entry name" value="NTP_transf_2"/>
    <property type="match status" value="1"/>
</dbReference>
<dbReference type="AlphaFoldDB" id="A0A6L6XWY4"/>
<evidence type="ECO:0000313" key="3">
    <source>
        <dbReference type="Proteomes" id="UP000473525"/>
    </source>
</evidence>
<dbReference type="EMBL" id="WSEK01000005">
    <property type="protein sequence ID" value="MVQ51739.1"/>
    <property type="molecule type" value="Genomic_DNA"/>
</dbReference>
<protein>
    <recommendedName>
        <fullName evidence="1">Polymerase nucleotidyl transferase domain-containing protein</fullName>
    </recommendedName>
</protein>
<dbReference type="InterPro" id="IPR002934">
    <property type="entry name" value="Polymerase_NTP_transf_dom"/>
</dbReference>
<keyword evidence="3" id="KW-1185">Reference proteome</keyword>
<name>A0A6L6XWY4_9ACTN</name>
<dbReference type="InterPro" id="IPR043519">
    <property type="entry name" value="NT_sf"/>
</dbReference>
<sequence>MHDDRLRATPAVADLDASLPATVVGLYVGGSVATGDYRPAISDIDAVALLDAPVRRPARAQLVALHQRLGREHPEGGALHCVYVPREQSADPDRRHWTWAEGELFRRPLSRIGRAELLADPVVVRGPAPATWLPPATGHDVRDAALAELSGYWTRALRKRAIWRQDLYVDLGLTVWARAEAAIEDGVLITKTEAIARMSGRGLPADIVDGVRRRRAGDRVELSKAQREERAVVVRSFLRAEVARLLATR</sequence>
<comment type="caution">
    <text evidence="2">The sequence shown here is derived from an EMBL/GenBank/DDBJ whole genome shotgun (WGS) entry which is preliminary data.</text>
</comment>
<proteinExistence type="predicted"/>
<evidence type="ECO:0000313" key="2">
    <source>
        <dbReference type="EMBL" id="MVQ51739.1"/>
    </source>
</evidence>
<dbReference type="SUPFAM" id="SSF81301">
    <property type="entry name" value="Nucleotidyltransferase"/>
    <property type="match status" value="1"/>
</dbReference>
<organism evidence="2 3">
    <name type="scientific">Nocardioides agri</name>
    <dbReference type="NCBI Taxonomy" id="2682843"/>
    <lineage>
        <taxon>Bacteria</taxon>
        <taxon>Bacillati</taxon>
        <taxon>Actinomycetota</taxon>
        <taxon>Actinomycetes</taxon>
        <taxon>Propionibacteriales</taxon>
        <taxon>Nocardioidaceae</taxon>
        <taxon>Nocardioides</taxon>
    </lineage>
</organism>
<accession>A0A6L6XWY4</accession>
<evidence type="ECO:0000259" key="1">
    <source>
        <dbReference type="Pfam" id="PF01909"/>
    </source>
</evidence>
<feature type="domain" description="Polymerase nucleotidyl transferase" evidence="1">
    <location>
        <begin position="23"/>
        <end position="61"/>
    </location>
</feature>
<dbReference type="GO" id="GO:0016779">
    <property type="term" value="F:nucleotidyltransferase activity"/>
    <property type="evidence" value="ECO:0007669"/>
    <property type="project" value="InterPro"/>
</dbReference>